<feature type="domain" description="Metallo-beta-lactamase" evidence="2">
    <location>
        <begin position="32"/>
        <end position="237"/>
    </location>
</feature>
<dbReference type="SMART" id="SM00849">
    <property type="entry name" value="Lactamase_B"/>
    <property type="match status" value="1"/>
</dbReference>
<proteinExistence type="predicted"/>
<name>A0A1G6U3P2_9PROT</name>
<dbReference type="Gene3D" id="3.60.15.10">
    <property type="entry name" value="Ribonuclease Z/Hydroxyacylglutathione hydrolase-like"/>
    <property type="match status" value="1"/>
</dbReference>
<dbReference type="STRING" id="637679.GCA_001550055_00450"/>
<dbReference type="InterPro" id="IPR036866">
    <property type="entry name" value="RibonucZ/Hydroxyglut_hydro"/>
</dbReference>
<dbReference type="OrthoDB" id="9796517at2"/>
<evidence type="ECO:0000256" key="1">
    <source>
        <dbReference type="SAM" id="SignalP"/>
    </source>
</evidence>
<dbReference type="SUPFAM" id="SSF56281">
    <property type="entry name" value="Metallo-hydrolase/oxidoreductase"/>
    <property type="match status" value="1"/>
</dbReference>
<gene>
    <name evidence="3" type="ORF">SAMN04488071_0439</name>
</gene>
<evidence type="ECO:0000313" key="3">
    <source>
        <dbReference type="EMBL" id="SDD35217.1"/>
    </source>
</evidence>
<keyword evidence="4" id="KW-1185">Reference proteome</keyword>
<feature type="chain" id="PRO_5010274154" evidence="1">
    <location>
        <begin position="24"/>
        <end position="281"/>
    </location>
</feature>
<reference evidence="3 4" key="1">
    <citation type="submission" date="2016-10" db="EMBL/GenBank/DDBJ databases">
        <authorList>
            <person name="de Groot N.N."/>
        </authorList>
    </citation>
    <scope>NUCLEOTIDE SEQUENCE [LARGE SCALE GENOMIC DNA]</scope>
    <source>
        <strain evidence="3 4">CGMCC 1.9109</strain>
    </source>
</reference>
<dbReference type="PANTHER" id="PTHR43546:SF8">
    <property type="entry name" value="METALLO-BETA-LACTAMASE DOMAIN-CONTAINING PROTEIN"/>
    <property type="match status" value="1"/>
</dbReference>
<dbReference type="AlphaFoldDB" id="A0A1G6U3P2"/>
<dbReference type="EMBL" id="FNAK01000001">
    <property type="protein sequence ID" value="SDD35217.1"/>
    <property type="molecule type" value="Genomic_DNA"/>
</dbReference>
<protein>
    <submittedName>
        <fullName evidence="3">L-ascorbate metabolism protein UlaG, beta-lactamase superfamily</fullName>
    </submittedName>
</protein>
<dbReference type="Proteomes" id="UP000183685">
    <property type="component" value="Unassembled WGS sequence"/>
</dbReference>
<evidence type="ECO:0000259" key="2">
    <source>
        <dbReference type="SMART" id="SM00849"/>
    </source>
</evidence>
<keyword evidence="1" id="KW-0732">Signal</keyword>
<sequence>MTIRHLKSVLCAVTLLASAPVAAEGVKLCHIANAGFLVEGENTAVLFDAARVTDEYDGEYGLPSAGVMQALTAGDGAFANVKLAFVSHKHNDHFDAQATLAHLRADADVTYLMPPEAFEMLKQAGLTEAEEARAMAVLPPWEGGPLSYDLKGVKVKAYRVDHGPNRPQNIGFHVTVDGVSFFHTGDINASGESLRKAGLGNTPVDVMLLAFWYGLNNPQQSKTITDMWQIGTVVPMHLAPGERGWMNQYGGRDQFLAWIHGQWPGSVQLTDEMACHTFEAK</sequence>
<feature type="signal peptide" evidence="1">
    <location>
        <begin position="1"/>
        <end position="23"/>
    </location>
</feature>
<dbReference type="Pfam" id="PF13483">
    <property type="entry name" value="Lactamase_B_3"/>
    <property type="match status" value="1"/>
</dbReference>
<dbReference type="InterPro" id="IPR050114">
    <property type="entry name" value="UPF0173_UPF0282_UlaG_hydrolase"/>
</dbReference>
<evidence type="ECO:0000313" key="4">
    <source>
        <dbReference type="Proteomes" id="UP000183685"/>
    </source>
</evidence>
<dbReference type="InterPro" id="IPR001279">
    <property type="entry name" value="Metallo-B-lactamas"/>
</dbReference>
<organism evidence="3 4">
    <name type="scientific">Kordiimonas lacus</name>
    <dbReference type="NCBI Taxonomy" id="637679"/>
    <lineage>
        <taxon>Bacteria</taxon>
        <taxon>Pseudomonadati</taxon>
        <taxon>Pseudomonadota</taxon>
        <taxon>Alphaproteobacteria</taxon>
        <taxon>Kordiimonadales</taxon>
        <taxon>Kordiimonadaceae</taxon>
        <taxon>Kordiimonas</taxon>
    </lineage>
</organism>
<dbReference type="RefSeq" id="WP_068308449.1">
    <property type="nucleotide sequence ID" value="NZ_FNAK01000001.1"/>
</dbReference>
<dbReference type="PANTHER" id="PTHR43546">
    <property type="entry name" value="UPF0173 METAL-DEPENDENT HYDROLASE MJ1163-RELATED"/>
    <property type="match status" value="1"/>
</dbReference>
<accession>A0A1G6U3P2</accession>